<dbReference type="SMART" id="SM00833">
    <property type="entry name" value="CobW_C"/>
    <property type="match status" value="1"/>
</dbReference>
<feature type="region of interest" description="Disordered" evidence="1">
    <location>
        <begin position="366"/>
        <end position="397"/>
    </location>
</feature>
<protein>
    <recommendedName>
        <fullName evidence="2">CobW C-terminal domain-containing protein</fullName>
    </recommendedName>
</protein>
<dbReference type="SUPFAM" id="SSF90002">
    <property type="entry name" value="Hypothetical protein YjiA, C-terminal domain"/>
    <property type="match status" value="1"/>
</dbReference>
<name>A0AAD1IWW2_9MYCO</name>
<dbReference type="InterPro" id="IPR011629">
    <property type="entry name" value="CobW-like_C"/>
</dbReference>
<evidence type="ECO:0000313" key="3">
    <source>
        <dbReference type="EMBL" id="BBY19278.1"/>
    </source>
</evidence>
<dbReference type="PANTHER" id="PTHR43603:SF1">
    <property type="entry name" value="ZINC-REGULATED GTPASE METALLOPROTEIN ACTIVATOR 1"/>
    <property type="match status" value="1"/>
</dbReference>
<keyword evidence="4" id="KW-1185">Reference proteome</keyword>
<evidence type="ECO:0000256" key="1">
    <source>
        <dbReference type="SAM" id="MobiDB-lite"/>
    </source>
</evidence>
<dbReference type="InterPro" id="IPR003495">
    <property type="entry name" value="CobW/HypB/UreG_nucleotide-bd"/>
</dbReference>
<evidence type="ECO:0000259" key="2">
    <source>
        <dbReference type="SMART" id="SM00833"/>
    </source>
</evidence>
<gene>
    <name evidence="3" type="ORF">MLIT_48700</name>
</gene>
<organism evidence="3 4">
    <name type="scientific">Mycolicibacterium litorale</name>
    <dbReference type="NCBI Taxonomy" id="758802"/>
    <lineage>
        <taxon>Bacteria</taxon>
        <taxon>Bacillati</taxon>
        <taxon>Actinomycetota</taxon>
        <taxon>Actinomycetes</taxon>
        <taxon>Mycobacteriales</taxon>
        <taxon>Mycobacteriaceae</taxon>
        <taxon>Mycolicibacterium</taxon>
    </lineage>
</organism>
<reference evidence="3 4" key="1">
    <citation type="journal article" date="2019" name="Emerg. Microbes Infect.">
        <title>Comprehensive subspecies identification of 175 nontuberculous mycobacteria species based on 7547 genomic profiles.</title>
        <authorList>
            <person name="Matsumoto Y."/>
            <person name="Kinjo T."/>
            <person name="Motooka D."/>
            <person name="Nabeya D."/>
            <person name="Jung N."/>
            <person name="Uechi K."/>
            <person name="Horii T."/>
            <person name="Iida T."/>
            <person name="Fujita J."/>
            <person name="Nakamura S."/>
        </authorList>
    </citation>
    <scope>NUCLEOTIDE SEQUENCE [LARGE SCALE GENOMIC DNA]</scope>
    <source>
        <strain evidence="3 4">JCM 17423</strain>
    </source>
</reference>
<dbReference type="Gene3D" id="3.40.50.300">
    <property type="entry name" value="P-loop containing nucleotide triphosphate hydrolases"/>
    <property type="match status" value="1"/>
</dbReference>
<dbReference type="RefSeq" id="WP_134056702.1">
    <property type="nucleotide sequence ID" value="NZ_AP022586.1"/>
</dbReference>
<dbReference type="EMBL" id="AP022586">
    <property type="protein sequence ID" value="BBY19278.1"/>
    <property type="molecule type" value="Genomic_DNA"/>
</dbReference>
<dbReference type="InterPro" id="IPR027417">
    <property type="entry name" value="P-loop_NTPase"/>
</dbReference>
<dbReference type="PANTHER" id="PTHR43603">
    <property type="entry name" value="COBW DOMAIN-CONTAINING PROTEIN DDB_G0274527"/>
    <property type="match status" value="1"/>
</dbReference>
<accession>A0AAD1IWW2</accession>
<dbReference type="InterPro" id="IPR051927">
    <property type="entry name" value="Zn_Chap_cDPG_Synth"/>
</dbReference>
<proteinExistence type="predicted"/>
<dbReference type="NCBIfam" id="NF047431">
    <property type="entry name" value="hiber_recruit"/>
    <property type="match status" value="1"/>
</dbReference>
<sequence>MRTPVIVVAGQGQSNAVCDVLMAAPGTVVISHRFDGQVVVRTVATQRDGRTLISEWPLELTKGCVGCTTRNDLLVLLRLLHHRDDVTRIVVQLAPWLEPEPVCWAIDNVAVHVGPGHIDGPAARDVSIEAVVTTVDVAVWLAQALGDDDLDDNRTVAQVVVGQAEFADVLVLTEPDRRTLAVLRRLSPRARITVGTDRLATALANLEPDARRGRGHNPHDALLAGEPPLRADGDVTIVEFNAARPFHPERLHQAIDDLLDGVVRIRGRAWLASQPDAVVWIESAGGGLHVGHAGRWLAAMDQHQRAYAAPERVALAALQWDQRFGDRHIALTVLVCGAEPKAVERVLSRALLTDDELARPETWTAYDDPFGDWHEDPCDQLDETAPTNSLRGEGDRR</sequence>
<dbReference type="Pfam" id="PF02492">
    <property type="entry name" value="cobW"/>
    <property type="match status" value="1"/>
</dbReference>
<dbReference type="AlphaFoldDB" id="A0AAD1IWW2"/>
<evidence type="ECO:0000313" key="4">
    <source>
        <dbReference type="Proteomes" id="UP000466607"/>
    </source>
</evidence>
<dbReference type="Proteomes" id="UP000466607">
    <property type="component" value="Chromosome"/>
</dbReference>
<feature type="domain" description="CobW C-terminal" evidence="2">
    <location>
        <begin position="235"/>
        <end position="351"/>
    </location>
</feature>
<dbReference type="Pfam" id="PF07683">
    <property type="entry name" value="CobW_C"/>
    <property type="match status" value="1"/>
</dbReference>